<feature type="domain" description="OBG-type G" evidence="5">
    <location>
        <begin position="661"/>
        <end position="930"/>
    </location>
</feature>
<dbReference type="InterPro" id="IPR031167">
    <property type="entry name" value="G_OBG"/>
</dbReference>
<dbReference type="Gene3D" id="2.70.210.12">
    <property type="entry name" value="GTP1/OBG domain"/>
    <property type="match status" value="1"/>
</dbReference>
<evidence type="ECO:0000256" key="2">
    <source>
        <dbReference type="ARBA" id="ARBA00022857"/>
    </source>
</evidence>
<evidence type="ECO:0000259" key="5">
    <source>
        <dbReference type="PROSITE" id="PS51710"/>
    </source>
</evidence>
<dbReference type="VEuPathDB" id="FungiDB:BTJ68_07989"/>
<dbReference type="InterPro" id="IPR045086">
    <property type="entry name" value="OBG_GTPase"/>
</dbReference>
<feature type="region of interest" description="Disordered" evidence="4">
    <location>
        <begin position="708"/>
        <end position="728"/>
    </location>
</feature>
<gene>
    <name evidence="7" type="ORF">D0869_09681</name>
</gene>
<dbReference type="Gene3D" id="3.40.50.300">
    <property type="entry name" value="P-loop containing nucleotide triphosphate hydrolases"/>
    <property type="match status" value="1"/>
</dbReference>
<dbReference type="InterPro" id="IPR002347">
    <property type="entry name" value="SDR_fam"/>
</dbReference>
<feature type="region of interest" description="Disordered" evidence="4">
    <location>
        <begin position="304"/>
        <end position="419"/>
    </location>
</feature>
<dbReference type="InterPro" id="IPR006073">
    <property type="entry name" value="GTP-bd"/>
</dbReference>
<dbReference type="Pfam" id="PF01926">
    <property type="entry name" value="MMR_HSR1"/>
    <property type="match status" value="1"/>
</dbReference>
<sequence>MASLIRNVALNPFVTAPLFAILALGPDQVREPLLQQLRQHLSAETISKAISTLKWLSLVGGARYAHQFFNELAQNNFRLSSEKHRYNWPREIAVITGAAGGFGSLMAKSLAEKGVTIIAVDIQENMPKDMQANPKIHYYKTDIADKAAVDAMAADVKARYGDPSILINNAGVAFNHHITNATESSVKTIFGVNVMSHYFTCQAFMPAMLANKKGHIVTVASMASFVSPPSMVSYCNTKAAALSFHDGLRSEARVLHDCPELLFTVVHPNFASTGMLAPYEDRLKKAGLALMKPHEVSDAIVKQTGEGGKTKLGSRFVHEPYGPDASPARRGSIVKFADDPVSARHRPRDSLAGLEDVSSGDETSTPSSGDTSPHGVRSGARSPEEVENERNASQNSSAATASVDVNKYDHLDPSPPDYSTQPFTDSCTITLASGAGGHGCISFLREKYIAQGPPNGGDGGTGGNVYIQAIRGETSLHKLARRGILKAERGRNGQGRLRGGSRGEDLLVQVPVGTVVREISRYDPLAEEEAQDRRNKGYGRDLEDNDSDFEDDGRSVTDQTRKWRRDRWLLYPGSLPKSFSSADFPALPRPRRSNLVATEPPAPIRLDLSEPMDRPLLLAAGAMGGLGNPHFVTKSIPRPKYATKGEEGTRIEFRFELKLLADVGLVGLPNAGKSTLLRALTRSRTRVGDWAFTTLAPNVGTVVLDNHARRPSTSLQSQRARQEGREPRTNFTIADIPGLIQDAHLDKGLGLGFLRHIERAAVLAFVVDLSAEEDAVMALKGLWKEVGEYEKLREQETNAATQRAQPDEDGMVAFQPFESSISPGMDPEPLMKGEGDNVLDPVAGRKLPELSLPPISSKPWFVVATKADVEGTQEKFRDLQKYLRQVQEGEVEHPSGKENGWKKQVAAVPVSAINKAGVQGIPELIVTLLND</sequence>
<keyword evidence="3" id="KW-0342">GTP-binding</keyword>
<evidence type="ECO:0000313" key="7">
    <source>
        <dbReference type="EMBL" id="RMX77691.1"/>
    </source>
</evidence>
<keyword evidence="1" id="KW-0547">Nucleotide-binding</keyword>
<dbReference type="InterPro" id="IPR036726">
    <property type="entry name" value="GTP1_OBG_dom_sf"/>
</dbReference>
<keyword evidence="2" id="KW-0521">NADP</keyword>
<dbReference type="SUPFAM" id="SSF52540">
    <property type="entry name" value="P-loop containing nucleoside triphosphate hydrolases"/>
    <property type="match status" value="1"/>
</dbReference>
<accession>A0A3M6WGX9</accession>
<dbReference type="InterPro" id="IPR036291">
    <property type="entry name" value="NAD(P)-bd_dom_sf"/>
</dbReference>
<dbReference type="PRINTS" id="PR00326">
    <property type="entry name" value="GTP1OBG"/>
</dbReference>
<feature type="compositionally biased region" description="Basic and acidic residues" evidence="4">
    <location>
        <begin position="531"/>
        <end position="542"/>
    </location>
</feature>
<dbReference type="GO" id="GO:0005525">
    <property type="term" value="F:GTP binding"/>
    <property type="evidence" value="ECO:0007669"/>
    <property type="project" value="UniProtKB-KW"/>
</dbReference>
<dbReference type="OrthoDB" id="347018at2759"/>
<feature type="domain" description="Obg" evidence="6">
    <location>
        <begin position="421"/>
        <end position="660"/>
    </location>
</feature>
<dbReference type="AlphaFoldDB" id="A0A3M6WGX9"/>
<dbReference type="PROSITE" id="PS51883">
    <property type="entry name" value="OBG"/>
    <property type="match status" value="1"/>
</dbReference>
<dbReference type="SUPFAM" id="SSF82051">
    <property type="entry name" value="Obg GTP-binding protein N-terminal domain"/>
    <property type="match status" value="1"/>
</dbReference>
<evidence type="ECO:0000256" key="1">
    <source>
        <dbReference type="ARBA" id="ARBA00022741"/>
    </source>
</evidence>
<evidence type="ECO:0000256" key="3">
    <source>
        <dbReference type="ARBA" id="ARBA00023134"/>
    </source>
</evidence>
<dbReference type="Proteomes" id="UP000281245">
    <property type="component" value="Unassembled WGS sequence"/>
</dbReference>
<dbReference type="Gene3D" id="3.40.50.720">
    <property type="entry name" value="NAD(P)-binding Rossmann-like Domain"/>
    <property type="match status" value="1"/>
</dbReference>
<reference evidence="7 8" key="1">
    <citation type="journal article" date="2018" name="BMC Genomics">
        <title>Genomic evidence for intraspecific hybridization in a clonal and extremely halotolerant yeast.</title>
        <authorList>
            <person name="Gostincar C."/>
            <person name="Stajich J.E."/>
            <person name="Zupancic J."/>
            <person name="Zalar P."/>
            <person name="Gunde-Cimerman N."/>
        </authorList>
    </citation>
    <scope>NUCLEOTIDE SEQUENCE [LARGE SCALE GENOMIC DNA]</scope>
    <source>
        <strain evidence="7 8">EXF-6656</strain>
    </source>
</reference>
<feature type="compositionally biased region" description="Polar residues" evidence="4">
    <location>
        <begin position="360"/>
        <end position="371"/>
    </location>
</feature>
<dbReference type="PANTHER" id="PTHR11702:SF31">
    <property type="entry name" value="MITOCHONDRIAL RIBOSOME-ASSOCIATED GTPASE 2"/>
    <property type="match status" value="1"/>
</dbReference>
<evidence type="ECO:0000259" key="6">
    <source>
        <dbReference type="PROSITE" id="PS51883"/>
    </source>
</evidence>
<evidence type="ECO:0000313" key="8">
    <source>
        <dbReference type="Proteomes" id="UP000281245"/>
    </source>
</evidence>
<evidence type="ECO:0000256" key="4">
    <source>
        <dbReference type="SAM" id="MobiDB-lite"/>
    </source>
</evidence>
<dbReference type="PROSITE" id="PS51710">
    <property type="entry name" value="G_OBG"/>
    <property type="match status" value="1"/>
</dbReference>
<comment type="caution">
    <text evidence="7">The sequence shown here is derived from an EMBL/GenBank/DDBJ whole genome shotgun (WGS) entry which is preliminary data.</text>
</comment>
<protein>
    <recommendedName>
        <fullName evidence="9">Obg family GTPase CgtA</fullName>
    </recommendedName>
</protein>
<feature type="compositionally biased region" description="Low complexity" evidence="4">
    <location>
        <begin position="391"/>
        <end position="402"/>
    </location>
</feature>
<dbReference type="CDD" id="cd01898">
    <property type="entry name" value="Obg"/>
    <property type="match status" value="1"/>
</dbReference>
<proteinExistence type="predicted"/>
<dbReference type="InterPro" id="IPR006169">
    <property type="entry name" value="GTP1_OBG_dom"/>
</dbReference>
<dbReference type="InterPro" id="IPR027417">
    <property type="entry name" value="P-loop_NTPase"/>
</dbReference>
<dbReference type="Pfam" id="PF00106">
    <property type="entry name" value="adh_short"/>
    <property type="match status" value="1"/>
</dbReference>
<dbReference type="GO" id="GO:0042254">
    <property type="term" value="P:ribosome biogenesis"/>
    <property type="evidence" value="ECO:0007669"/>
    <property type="project" value="UniProtKB-UniRule"/>
</dbReference>
<organism evidence="7 8">
    <name type="scientific">Hortaea werneckii</name>
    <name type="common">Black yeast</name>
    <name type="synonym">Cladosporium werneckii</name>
    <dbReference type="NCBI Taxonomy" id="91943"/>
    <lineage>
        <taxon>Eukaryota</taxon>
        <taxon>Fungi</taxon>
        <taxon>Dikarya</taxon>
        <taxon>Ascomycota</taxon>
        <taxon>Pezizomycotina</taxon>
        <taxon>Dothideomycetes</taxon>
        <taxon>Dothideomycetidae</taxon>
        <taxon>Mycosphaerellales</taxon>
        <taxon>Teratosphaeriaceae</taxon>
        <taxon>Hortaea</taxon>
    </lineage>
</organism>
<dbReference type="SUPFAM" id="SSF51735">
    <property type="entry name" value="NAD(P)-binding Rossmann-fold domains"/>
    <property type="match status" value="1"/>
</dbReference>
<dbReference type="EMBL" id="QWIJ01000926">
    <property type="protein sequence ID" value="RMX77691.1"/>
    <property type="molecule type" value="Genomic_DNA"/>
</dbReference>
<dbReference type="GO" id="GO:0005739">
    <property type="term" value="C:mitochondrion"/>
    <property type="evidence" value="ECO:0007669"/>
    <property type="project" value="TreeGrafter"/>
</dbReference>
<dbReference type="InterPro" id="IPR020904">
    <property type="entry name" value="Sc_DH/Rdtase_CS"/>
</dbReference>
<dbReference type="GO" id="GO:0003924">
    <property type="term" value="F:GTPase activity"/>
    <property type="evidence" value="ECO:0007669"/>
    <property type="project" value="InterPro"/>
</dbReference>
<dbReference type="Pfam" id="PF01018">
    <property type="entry name" value="GTP1_OBG"/>
    <property type="match status" value="2"/>
</dbReference>
<dbReference type="PANTHER" id="PTHR11702">
    <property type="entry name" value="DEVELOPMENTALLY REGULATED GTP-BINDING PROTEIN-RELATED"/>
    <property type="match status" value="1"/>
</dbReference>
<dbReference type="PROSITE" id="PS00061">
    <property type="entry name" value="ADH_SHORT"/>
    <property type="match status" value="1"/>
</dbReference>
<name>A0A3M6WGX9_HORWE</name>
<evidence type="ECO:0008006" key="9">
    <source>
        <dbReference type="Google" id="ProtNLM"/>
    </source>
</evidence>
<feature type="region of interest" description="Disordered" evidence="4">
    <location>
        <begin position="523"/>
        <end position="557"/>
    </location>
</feature>